<accession>A0A8H5EX92</accession>
<gene>
    <name evidence="2" type="ORF">D9758_018370</name>
</gene>
<evidence type="ECO:0000256" key="1">
    <source>
        <dbReference type="SAM" id="MobiDB-lite"/>
    </source>
</evidence>
<dbReference type="AlphaFoldDB" id="A0A8H5EX92"/>
<dbReference type="OrthoDB" id="406287at2759"/>
<feature type="region of interest" description="Disordered" evidence="1">
    <location>
        <begin position="115"/>
        <end position="136"/>
    </location>
</feature>
<name>A0A8H5EX92_9AGAR</name>
<evidence type="ECO:0000313" key="3">
    <source>
        <dbReference type="Proteomes" id="UP000559256"/>
    </source>
</evidence>
<proteinExistence type="predicted"/>
<organism evidence="2 3">
    <name type="scientific">Tetrapyrgos nigripes</name>
    <dbReference type="NCBI Taxonomy" id="182062"/>
    <lineage>
        <taxon>Eukaryota</taxon>
        <taxon>Fungi</taxon>
        <taxon>Dikarya</taxon>
        <taxon>Basidiomycota</taxon>
        <taxon>Agaricomycotina</taxon>
        <taxon>Agaricomycetes</taxon>
        <taxon>Agaricomycetidae</taxon>
        <taxon>Agaricales</taxon>
        <taxon>Marasmiineae</taxon>
        <taxon>Marasmiaceae</taxon>
        <taxon>Tetrapyrgos</taxon>
    </lineage>
</organism>
<evidence type="ECO:0000313" key="2">
    <source>
        <dbReference type="EMBL" id="KAF5315985.1"/>
    </source>
</evidence>
<keyword evidence="3" id="KW-1185">Reference proteome</keyword>
<dbReference type="Proteomes" id="UP000559256">
    <property type="component" value="Unassembled WGS sequence"/>
</dbReference>
<sequence length="136" mass="15400">MYFSWQLLYWKFVLIDCREKIESGQRTTSFSLSSITNAASSVVPSPLSHLNQVAYEFENISGAEERAILKVKDSTEAASYLRLHLFPSHPVQLFETSTSFTTNVNSVPSNTRAESIFWPPWPTQPTKKPTRRGGKT</sequence>
<dbReference type="EMBL" id="JAACJM010000492">
    <property type="protein sequence ID" value="KAF5315985.1"/>
    <property type="molecule type" value="Genomic_DNA"/>
</dbReference>
<comment type="caution">
    <text evidence="2">The sequence shown here is derived from an EMBL/GenBank/DDBJ whole genome shotgun (WGS) entry which is preliminary data.</text>
</comment>
<reference evidence="2 3" key="1">
    <citation type="journal article" date="2020" name="ISME J.">
        <title>Uncovering the hidden diversity of litter-decomposition mechanisms in mushroom-forming fungi.</title>
        <authorList>
            <person name="Floudas D."/>
            <person name="Bentzer J."/>
            <person name="Ahren D."/>
            <person name="Johansson T."/>
            <person name="Persson P."/>
            <person name="Tunlid A."/>
        </authorList>
    </citation>
    <scope>NUCLEOTIDE SEQUENCE [LARGE SCALE GENOMIC DNA]</scope>
    <source>
        <strain evidence="2 3">CBS 291.85</strain>
    </source>
</reference>
<protein>
    <submittedName>
        <fullName evidence="2">Uncharacterized protein</fullName>
    </submittedName>
</protein>